<sequence length="109" mass="12675">MSSIRSSVRPKSSKQPWGTILKPEFGLGYQKMTEYELYQTVERLYKIPSTKERAYERPGKKVSEDEAEAIFERLTKVNKEKIPDSDRRVSRSIYSPMGVVSSYAWKGYN</sequence>
<reference evidence="1" key="1">
    <citation type="submission" date="2016-03" db="EMBL/GenBank/DDBJ databases">
        <authorList>
            <person name="Ploux O."/>
        </authorList>
    </citation>
    <scope>NUCLEOTIDE SEQUENCE</scope>
    <source>
        <tissue evidence="1">Mantle</tissue>
    </source>
</reference>
<dbReference type="EMBL" id="GELH01000252">
    <property type="protein sequence ID" value="JAS04020.1"/>
    <property type="molecule type" value="Transcribed_RNA"/>
</dbReference>
<protein>
    <submittedName>
        <fullName evidence="1">Uncharacterized protein</fullName>
    </submittedName>
</protein>
<name>A0A194AN66_PINFU</name>
<organism evidence="1">
    <name type="scientific">Pinctada fucata</name>
    <name type="common">Akoya pearl oyster</name>
    <name type="synonym">Pinctada imbricata fucata</name>
    <dbReference type="NCBI Taxonomy" id="50426"/>
    <lineage>
        <taxon>Eukaryota</taxon>
        <taxon>Metazoa</taxon>
        <taxon>Spiralia</taxon>
        <taxon>Lophotrochozoa</taxon>
        <taxon>Mollusca</taxon>
        <taxon>Bivalvia</taxon>
        <taxon>Autobranchia</taxon>
        <taxon>Pteriomorphia</taxon>
        <taxon>Pterioida</taxon>
        <taxon>Pterioidea</taxon>
        <taxon>Pteriidae</taxon>
        <taxon>Pinctada</taxon>
    </lineage>
</organism>
<proteinExistence type="predicted"/>
<accession>A0A194AN66</accession>
<dbReference type="EMBL" id="GELH01000251">
    <property type="protein sequence ID" value="JAS04021.1"/>
    <property type="molecule type" value="Transcribed_RNA"/>
</dbReference>
<evidence type="ECO:0000313" key="1">
    <source>
        <dbReference type="EMBL" id="JAS04020.1"/>
    </source>
</evidence>
<dbReference type="AlphaFoldDB" id="A0A194AN66"/>